<name>A0A7S3DST8_9STRA</name>
<dbReference type="AlphaFoldDB" id="A0A7S3DST8"/>
<protein>
    <recommendedName>
        <fullName evidence="2">SnoaL-like domain-containing protein</fullName>
    </recommendedName>
</protein>
<proteinExistence type="predicted"/>
<accession>A0A7S3DST8</accession>
<evidence type="ECO:0000313" key="1">
    <source>
        <dbReference type="EMBL" id="CAD9978277.1"/>
    </source>
</evidence>
<organism evidence="1">
    <name type="scientific">Entomoneis paludosa</name>
    <dbReference type="NCBI Taxonomy" id="265537"/>
    <lineage>
        <taxon>Eukaryota</taxon>
        <taxon>Sar</taxon>
        <taxon>Stramenopiles</taxon>
        <taxon>Ochrophyta</taxon>
        <taxon>Bacillariophyta</taxon>
        <taxon>Bacillariophyceae</taxon>
        <taxon>Bacillariophycidae</taxon>
        <taxon>Entomoneidaceae</taxon>
        <taxon>Entomoneis</taxon>
    </lineage>
</organism>
<dbReference type="EMBL" id="HBHT01027233">
    <property type="protein sequence ID" value="CAD9978277.1"/>
    <property type="molecule type" value="Transcribed_RNA"/>
</dbReference>
<gene>
    <name evidence="1" type="ORF">APAL1065_LOCUS18286</name>
</gene>
<evidence type="ECO:0008006" key="2">
    <source>
        <dbReference type="Google" id="ProtNLM"/>
    </source>
</evidence>
<reference evidence="1" key="1">
    <citation type="submission" date="2021-01" db="EMBL/GenBank/DDBJ databases">
        <authorList>
            <person name="Corre E."/>
            <person name="Pelletier E."/>
            <person name="Niang G."/>
            <person name="Scheremetjew M."/>
            <person name="Finn R."/>
            <person name="Kale V."/>
            <person name="Holt S."/>
            <person name="Cochrane G."/>
            <person name="Meng A."/>
            <person name="Brown T."/>
            <person name="Cohen L."/>
        </authorList>
    </citation>
    <scope>NUCLEOTIDE SEQUENCE</scope>
    <source>
        <strain evidence="1">CCMP125</strain>
    </source>
</reference>
<sequence>MSKFLAIAEAYGPAMTKAMTEGDISDLKSLFVEEPVSVVLQTAEGEELGFTIGDAAAEDGGEVTMSWTEFQTLCAKDLASQDYQKSVSDCCGVLGDRFILETARLNQEGVAYLVAFYVVTCKDGKISMMEAFSFVDASSLVQKATK</sequence>